<organism evidence="2 3">
    <name type="scientific">Anopheles merus</name>
    <name type="common">Mosquito</name>
    <dbReference type="NCBI Taxonomy" id="30066"/>
    <lineage>
        <taxon>Eukaryota</taxon>
        <taxon>Metazoa</taxon>
        <taxon>Ecdysozoa</taxon>
        <taxon>Arthropoda</taxon>
        <taxon>Hexapoda</taxon>
        <taxon>Insecta</taxon>
        <taxon>Pterygota</taxon>
        <taxon>Neoptera</taxon>
        <taxon>Endopterygota</taxon>
        <taxon>Diptera</taxon>
        <taxon>Nematocera</taxon>
        <taxon>Culicoidea</taxon>
        <taxon>Culicidae</taxon>
        <taxon>Anophelinae</taxon>
        <taxon>Anopheles</taxon>
    </lineage>
</organism>
<dbReference type="Proteomes" id="UP000075903">
    <property type="component" value="Unassembled WGS sequence"/>
</dbReference>
<evidence type="ECO:0000256" key="1">
    <source>
        <dbReference type="SAM" id="MobiDB-lite"/>
    </source>
</evidence>
<dbReference type="VEuPathDB" id="VectorBase:AMEM014058"/>
<feature type="compositionally biased region" description="Polar residues" evidence="1">
    <location>
        <begin position="330"/>
        <end position="348"/>
    </location>
</feature>
<name>A0A182VFE1_ANOME</name>
<evidence type="ECO:0008006" key="4">
    <source>
        <dbReference type="Google" id="ProtNLM"/>
    </source>
</evidence>
<dbReference type="VEuPathDB" id="VectorBase:AMEM21_002727"/>
<sequence>MIISVKCSFFPFVHQKKEGSRCVNFGKWCAQLCRIGVRVFGDRTFSYRQRTHNNLLQRSSPGCQRGTAKRKIVIRRSEMMKRALIGLRARRRPRPLAAGPGQLLLLLFLLAFDAVSFTNAFIVPEELPSILSLVYSNIPPIKKGTDSRIGFGFRLGEHADFQVQLELGPQLNTRPIGAAAGSSKRYVDNDEYANSVRNPTRPGGSTSWLQAWSKQTKQRQQFNKDKLRDSLMPPAPIMNEGAYNQLQQLYEMNKQREYEDTIGTLPAEVLESRISQLKALHQPTVASFKPMPNEARSGQTNSGAVEASKDGTNQQDEQAGVIVVTPDVPASTSTTVQPTESATPVTTSERARGTVDSGRRNVRRRTNRPVSKWDKERITAQLSDVSLD</sequence>
<keyword evidence="3" id="KW-1185">Reference proteome</keyword>
<evidence type="ECO:0000313" key="2">
    <source>
        <dbReference type="EnsemblMetazoa" id="AMEM014058-PA"/>
    </source>
</evidence>
<dbReference type="AlphaFoldDB" id="A0A182VFE1"/>
<reference evidence="2" key="1">
    <citation type="submission" date="2020-05" db="UniProtKB">
        <authorList>
            <consortium name="EnsemblMetazoa"/>
        </authorList>
    </citation>
    <scope>IDENTIFICATION</scope>
    <source>
        <strain evidence="2">MAF</strain>
    </source>
</reference>
<dbReference type="EnsemblMetazoa" id="AMEM014058-RA">
    <property type="protein sequence ID" value="AMEM014058-PA"/>
    <property type="gene ID" value="AMEM014058"/>
</dbReference>
<protein>
    <recommendedName>
        <fullName evidence="4">Zasp-like motif domain-containing protein</fullName>
    </recommendedName>
</protein>
<evidence type="ECO:0000313" key="3">
    <source>
        <dbReference type="Proteomes" id="UP000075903"/>
    </source>
</evidence>
<accession>A0A182VFE1</accession>
<proteinExistence type="predicted"/>
<feature type="compositionally biased region" description="Basic and acidic residues" evidence="1">
    <location>
        <begin position="349"/>
        <end position="359"/>
    </location>
</feature>
<feature type="region of interest" description="Disordered" evidence="1">
    <location>
        <begin position="286"/>
        <end position="375"/>
    </location>
</feature>